<keyword evidence="2" id="KW-1185">Reference proteome</keyword>
<dbReference type="AlphaFoldDB" id="A0A7X0B3A9"/>
<comment type="caution">
    <text evidence="1">The sequence shown here is derived from an EMBL/GenBank/DDBJ whole genome shotgun (WGS) entry which is preliminary data.</text>
</comment>
<name>A0A7X0B3A9_9PROT</name>
<dbReference type="RefSeq" id="WP_211106592.1">
    <property type="nucleotide sequence ID" value="NZ_JACIIZ010000022.1"/>
</dbReference>
<gene>
    <name evidence="1" type="ORF">FHS74_005553</name>
</gene>
<protein>
    <submittedName>
        <fullName evidence="1">Putative DNA-binding transcriptional regulator AlpA</fullName>
    </submittedName>
</protein>
<dbReference type="EMBL" id="JACIIZ010000022">
    <property type="protein sequence ID" value="MBB6254959.1"/>
    <property type="molecule type" value="Genomic_DNA"/>
</dbReference>
<reference evidence="1 2" key="1">
    <citation type="submission" date="2020-08" db="EMBL/GenBank/DDBJ databases">
        <title>Genomic Encyclopedia of Type Strains, Phase IV (KMG-IV): sequencing the most valuable type-strain genomes for metagenomic binning, comparative biology and taxonomic classification.</title>
        <authorList>
            <person name="Goeker M."/>
        </authorList>
    </citation>
    <scope>NUCLEOTIDE SEQUENCE [LARGE SCALE GENOMIC DNA]</scope>
    <source>
        <strain evidence="1 2">DSM 22198</strain>
    </source>
</reference>
<sequence>MPDTAIRSEVPSTLLPLSPRGLSRVLAAAYVGVGVTKFDQMVATGRMPRPKRIDGRKVWDKLALDAAFSALPEDDGADDAQLGGCKQSNPWDGVFKVR</sequence>
<keyword evidence="1" id="KW-0238">DNA-binding</keyword>
<dbReference type="GO" id="GO:0003677">
    <property type="term" value="F:DNA binding"/>
    <property type="evidence" value="ECO:0007669"/>
    <property type="project" value="UniProtKB-KW"/>
</dbReference>
<evidence type="ECO:0000313" key="1">
    <source>
        <dbReference type="EMBL" id="MBB6254959.1"/>
    </source>
</evidence>
<organism evidence="1 2">
    <name type="scientific">Nitrospirillum iridis</name>
    <dbReference type="NCBI Taxonomy" id="765888"/>
    <lineage>
        <taxon>Bacteria</taxon>
        <taxon>Pseudomonadati</taxon>
        <taxon>Pseudomonadota</taxon>
        <taxon>Alphaproteobacteria</taxon>
        <taxon>Rhodospirillales</taxon>
        <taxon>Azospirillaceae</taxon>
        <taxon>Nitrospirillum</taxon>
    </lineage>
</organism>
<evidence type="ECO:0000313" key="2">
    <source>
        <dbReference type="Proteomes" id="UP000539175"/>
    </source>
</evidence>
<proteinExistence type="predicted"/>
<dbReference type="Proteomes" id="UP000539175">
    <property type="component" value="Unassembled WGS sequence"/>
</dbReference>
<accession>A0A7X0B3A9</accession>